<organism evidence="1 2">
    <name type="scientific">Fusarium oxysporum f. sp. cepae</name>
    <dbReference type="NCBI Taxonomy" id="396571"/>
    <lineage>
        <taxon>Eukaryota</taxon>
        <taxon>Fungi</taxon>
        <taxon>Dikarya</taxon>
        <taxon>Ascomycota</taxon>
        <taxon>Pezizomycotina</taxon>
        <taxon>Sordariomycetes</taxon>
        <taxon>Hypocreomycetidae</taxon>
        <taxon>Hypocreales</taxon>
        <taxon>Nectriaceae</taxon>
        <taxon>Fusarium</taxon>
        <taxon>Fusarium oxysporum species complex</taxon>
    </lineage>
</organism>
<sequence>MVMVVGDALDKYVSIASTFPGQSTQTTSGLAWWTWTT</sequence>
<dbReference type="AlphaFoldDB" id="A0A3L6P8F5"/>
<evidence type="ECO:0000313" key="2">
    <source>
        <dbReference type="Proteomes" id="UP000270866"/>
    </source>
</evidence>
<gene>
    <name evidence="1" type="ORF">BFJ65_g2042</name>
</gene>
<proteinExistence type="predicted"/>
<accession>A0A3L6P8F5</accession>
<protein>
    <submittedName>
        <fullName evidence="1">Uncharacterized protein</fullName>
    </submittedName>
</protein>
<dbReference type="EMBL" id="MRCU01000001">
    <property type="protein sequence ID" value="RKK30138.1"/>
    <property type="molecule type" value="Genomic_DNA"/>
</dbReference>
<dbReference type="Proteomes" id="UP000270866">
    <property type="component" value="Chromosome 1"/>
</dbReference>
<evidence type="ECO:0000313" key="1">
    <source>
        <dbReference type="EMBL" id="RKK30138.1"/>
    </source>
</evidence>
<comment type="caution">
    <text evidence="1">The sequence shown here is derived from an EMBL/GenBank/DDBJ whole genome shotgun (WGS) entry which is preliminary data.</text>
</comment>
<reference evidence="1 2" key="1">
    <citation type="journal article" date="2018" name="Sci. Rep.">
        <title>Characterisation of pathogen-specific regions and novel effector candidates in Fusarium oxysporum f. sp. cepae.</title>
        <authorList>
            <person name="Armitage A.D."/>
            <person name="Taylor A."/>
            <person name="Sobczyk M.K."/>
            <person name="Baxter L."/>
            <person name="Greenfield B.P."/>
            <person name="Bates H.J."/>
            <person name="Wilson F."/>
            <person name="Jackson A.C."/>
            <person name="Ott S."/>
            <person name="Harrison R.J."/>
            <person name="Clarkson J.P."/>
        </authorList>
    </citation>
    <scope>NUCLEOTIDE SEQUENCE [LARGE SCALE GENOMIC DNA]</scope>
    <source>
        <strain evidence="1 2">FoC_Fus2</strain>
    </source>
</reference>
<name>A0A3L6P8F5_FUSOX</name>